<accession>A0A0D0BC08</accession>
<proteinExistence type="predicted"/>
<dbReference type="AlphaFoldDB" id="A0A0D0BC08"/>
<keyword evidence="3" id="KW-1185">Reference proteome</keyword>
<dbReference type="Proteomes" id="UP000053593">
    <property type="component" value="Unassembled WGS sequence"/>
</dbReference>
<evidence type="ECO:0000256" key="1">
    <source>
        <dbReference type="SAM" id="SignalP"/>
    </source>
</evidence>
<feature type="signal peptide" evidence="1">
    <location>
        <begin position="1"/>
        <end position="23"/>
    </location>
</feature>
<reference evidence="2 3" key="1">
    <citation type="submission" date="2014-04" db="EMBL/GenBank/DDBJ databases">
        <title>Evolutionary Origins and Diversification of the Mycorrhizal Mutualists.</title>
        <authorList>
            <consortium name="DOE Joint Genome Institute"/>
            <consortium name="Mycorrhizal Genomics Consortium"/>
            <person name="Kohler A."/>
            <person name="Kuo A."/>
            <person name="Nagy L.G."/>
            <person name="Floudas D."/>
            <person name="Copeland A."/>
            <person name="Barry K.W."/>
            <person name="Cichocki N."/>
            <person name="Veneault-Fourrey C."/>
            <person name="LaButti K."/>
            <person name="Lindquist E.A."/>
            <person name="Lipzen A."/>
            <person name="Lundell T."/>
            <person name="Morin E."/>
            <person name="Murat C."/>
            <person name="Riley R."/>
            <person name="Ohm R."/>
            <person name="Sun H."/>
            <person name="Tunlid A."/>
            <person name="Henrissat B."/>
            <person name="Grigoriev I.V."/>
            <person name="Hibbett D.S."/>
            <person name="Martin F."/>
        </authorList>
    </citation>
    <scope>NUCLEOTIDE SEQUENCE [LARGE SCALE GENOMIC DNA]</scope>
    <source>
        <strain evidence="2 3">FD-317 M1</strain>
    </source>
</reference>
<evidence type="ECO:0000313" key="2">
    <source>
        <dbReference type="EMBL" id="KIK61260.1"/>
    </source>
</evidence>
<dbReference type="EMBL" id="KN834772">
    <property type="protein sequence ID" value="KIK61260.1"/>
    <property type="molecule type" value="Genomic_DNA"/>
</dbReference>
<sequence>MRLAGTILLLFWFTLWLPRTTRALYPAPGERLSLAEIGANILLDSRRNSVLDVSELHMHHQLLDQRCYKRWL</sequence>
<dbReference type="HOGENOM" id="CLU_2722498_0_0_1"/>
<keyword evidence="1" id="KW-0732">Signal</keyword>
<organism evidence="2 3">
    <name type="scientific">Collybiopsis luxurians FD-317 M1</name>
    <dbReference type="NCBI Taxonomy" id="944289"/>
    <lineage>
        <taxon>Eukaryota</taxon>
        <taxon>Fungi</taxon>
        <taxon>Dikarya</taxon>
        <taxon>Basidiomycota</taxon>
        <taxon>Agaricomycotina</taxon>
        <taxon>Agaricomycetes</taxon>
        <taxon>Agaricomycetidae</taxon>
        <taxon>Agaricales</taxon>
        <taxon>Marasmiineae</taxon>
        <taxon>Omphalotaceae</taxon>
        <taxon>Collybiopsis</taxon>
        <taxon>Collybiopsis luxurians</taxon>
    </lineage>
</organism>
<feature type="chain" id="PRO_5002207664" evidence="1">
    <location>
        <begin position="24"/>
        <end position="72"/>
    </location>
</feature>
<protein>
    <submittedName>
        <fullName evidence="2">Uncharacterized protein</fullName>
    </submittedName>
</protein>
<name>A0A0D0BC08_9AGAR</name>
<evidence type="ECO:0000313" key="3">
    <source>
        <dbReference type="Proteomes" id="UP000053593"/>
    </source>
</evidence>
<gene>
    <name evidence="2" type="ORF">GYMLUDRAFT_593301</name>
</gene>